<keyword evidence="3" id="KW-1185">Reference proteome</keyword>
<evidence type="ECO:0000313" key="3">
    <source>
        <dbReference type="Proteomes" id="UP001043456"/>
    </source>
</evidence>
<accession>A0A9P3EZS5</accession>
<feature type="compositionally biased region" description="Polar residues" evidence="1">
    <location>
        <begin position="186"/>
        <end position="197"/>
    </location>
</feature>
<sequence>MARPQSKEAKEKELENTTYSIWYFLPNAYQVNVDASKIERPPPVIPKWAPKSMPMIPVGVFTDMPNNWSDRGYWTKFHGTTAFLKLSITAPWTQVCDSSGKPLRDGQSVLTPEFQSRKAQLVAAKEVMEKHLKDLISMQSEVNINMINWRAQRRIWEAQVPISQGAPKPDDIQEWVQIANREDQTSPHTGDPSSSIPGDQDQSDERCHPLHHLRNIAKEEPRAKKRTLIIQYADDEEPTDEADPAIPRPMDRELLMAWICERYNKWSVKAPKRRDDPFEFYGLPEHPDGFLTKPTGPTVSLG</sequence>
<feature type="region of interest" description="Disordered" evidence="1">
    <location>
        <begin position="181"/>
        <end position="206"/>
    </location>
</feature>
<organism evidence="2 3">
    <name type="scientific">Aspergillus pseudoviridinutans</name>
    <dbReference type="NCBI Taxonomy" id="1517512"/>
    <lineage>
        <taxon>Eukaryota</taxon>
        <taxon>Fungi</taxon>
        <taxon>Dikarya</taxon>
        <taxon>Ascomycota</taxon>
        <taxon>Pezizomycotina</taxon>
        <taxon>Eurotiomycetes</taxon>
        <taxon>Eurotiomycetidae</taxon>
        <taxon>Eurotiales</taxon>
        <taxon>Aspergillaceae</taxon>
        <taxon>Aspergillus</taxon>
        <taxon>Aspergillus subgen. Fumigati</taxon>
    </lineage>
</organism>
<dbReference type="AlphaFoldDB" id="A0A9P3EZS5"/>
<gene>
    <name evidence="2" type="ORF">Asppvi_010750</name>
</gene>
<proteinExistence type="predicted"/>
<protein>
    <submittedName>
        <fullName evidence="2">Uncharacterized protein</fullName>
    </submittedName>
</protein>
<dbReference type="RefSeq" id="XP_043162523.1">
    <property type="nucleotide sequence ID" value="XM_043306588.1"/>
</dbReference>
<reference evidence="2 3" key="1">
    <citation type="submission" date="2018-10" db="EMBL/GenBank/DDBJ databases">
        <title>Pan-genome distribution and transcriptional activeness of fungal secondary metabolism genes in Aspergillus section Fumigati.</title>
        <authorList>
            <person name="Takahashi H."/>
            <person name="Umemura M."/>
            <person name="Ninomiya A."/>
            <person name="Kusuya Y."/>
            <person name="Urayama S."/>
            <person name="Shimizu M."/>
            <person name="Watanabe A."/>
            <person name="Kamei K."/>
            <person name="Yaguchi T."/>
            <person name="Hagiwara D."/>
        </authorList>
    </citation>
    <scope>NUCLEOTIDE SEQUENCE [LARGE SCALE GENOMIC DNA]</scope>
    <source>
        <strain evidence="2 3">IFM 55266</strain>
    </source>
</reference>
<dbReference type="OrthoDB" id="4445311at2759"/>
<comment type="caution">
    <text evidence="2">The sequence shown here is derived from an EMBL/GenBank/DDBJ whole genome shotgun (WGS) entry which is preliminary data.</text>
</comment>
<feature type="region of interest" description="Disordered" evidence="1">
    <location>
        <begin position="282"/>
        <end position="302"/>
    </location>
</feature>
<dbReference type="Proteomes" id="UP001043456">
    <property type="component" value="Unassembled WGS sequence"/>
</dbReference>
<name>A0A9P3EZS5_9EURO</name>
<evidence type="ECO:0000313" key="2">
    <source>
        <dbReference type="EMBL" id="GIJ91777.1"/>
    </source>
</evidence>
<dbReference type="GeneID" id="67009360"/>
<dbReference type="EMBL" id="BHVY01000008">
    <property type="protein sequence ID" value="GIJ91777.1"/>
    <property type="molecule type" value="Genomic_DNA"/>
</dbReference>
<evidence type="ECO:0000256" key="1">
    <source>
        <dbReference type="SAM" id="MobiDB-lite"/>
    </source>
</evidence>